<protein>
    <submittedName>
        <fullName evidence="7">Orf56</fullName>
    </submittedName>
</protein>
<dbReference type="Proteomes" id="UP000168428">
    <property type="component" value="Segment"/>
</dbReference>
<evidence type="ECO:0000256" key="1">
    <source>
        <dbReference type="ARBA" id="ARBA00022562"/>
    </source>
</evidence>
<dbReference type="GO" id="GO:0003899">
    <property type="term" value="F:DNA-directed RNA polymerase activity"/>
    <property type="evidence" value="ECO:0007669"/>
    <property type="project" value="InterPro"/>
</dbReference>
<dbReference type="KEGG" id="vg:19735531"/>
<evidence type="ECO:0000256" key="3">
    <source>
        <dbReference type="ARBA" id="ARBA00022705"/>
    </source>
</evidence>
<gene>
    <name evidence="7" type="ORF">ALHV2gp53</name>
</gene>
<evidence type="ECO:0000256" key="2">
    <source>
        <dbReference type="ARBA" id="ARBA00022679"/>
    </source>
</evidence>
<dbReference type="Pfam" id="PF03121">
    <property type="entry name" value="Herpes_UL52"/>
    <property type="match status" value="1"/>
</dbReference>
<keyword evidence="2" id="KW-0808">Transferase</keyword>
<sequence length="837" mass="95644">MAQAVKALFAVDTDCAELVADILTGQRNSGSLYCLLHNCRPEDVTLEVTSLSLCLPVRRTGSAVSRCAEVFKIKLPTEEARRFLFNCSTLSAERVYKTYSKRAAYETFQPILEVIGLAGDDYSLKNAVSWGRGKFVASLRKYFKLTTSPHWYINTFGTFENHFVLVCSCYYFFPVLVSTIDTLCHLAMLYCSKKGHPLSSITTLRELGATATQSPALDRVDDFYLYVCDKLARDTLESEAVDRCINEFRGQLMLSDQDLVHYIYLSFFQCFNNQKFLAYSQCTSPRNLHRTMLREPVLVANIDNDFKHKMATYYNKGTYLSNYVLIKSIPLHPMVGYGQECLRPAHAKGGHSIWWGESHQVAEMLRNINVEYPDISLHEEFRGLMDLAAITDRCSVFGNPLHYITDCATSGAIPIYRSELSHKHYFLAVFSDDIEMFWKKTIFLPPESFCLDAQDMVLTRAITYTEMHCSMTSVAEQIHISRHEYFNPKLPVFNWVLDLDLPLSEGSLSMDNIYSLCILIRDSVLDILKLLGPVRPDHEVFFFKSACVRLCDPADAGWQPPRFCTCTEKLGMRVVTRFPPGVCLRGSEPLVHLTKILNRVIQLGCKSLLNLSNFQLSTGPFDVGIYGRGRSIRLPHTYKVGKCGQLERLLRLFVCHPESPDKLHYLQNSLRLDRLLHHAQSQNSEGPVKTIYRVEDINEDFLYKHTQKQLPVKHQAVISSIESILDTSLNCFLLSKVWPKCFGTIRSYMSEDKLQQFSRVVFHPTNHCIVQVKPDRGNNFKCLRYNHRGSSKSVRVFLILHLKEETKLIVTFMSQCFAAKCQNNKAMAHFSVYVNLS</sequence>
<dbReference type="GO" id="GO:0006260">
    <property type="term" value="P:DNA replication"/>
    <property type="evidence" value="ECO:0007669"/>
    <property type="project" value="UniProtKB-KW"/>
</dbReference>
<name>A0A068ABS9_9GAMA</name>
<dbReference type="EMBL" id="KF274499">
    <property type="protein sequence ID" value="AIA62093.1"/>
    <property type="molecule type" value="Genomic_DNA"/>
</dbReference>
<dbReference type="OrthoDB" id="917at10239"/>
<keyword evidence="4" id="KW-0479">Metal-binding</keyword>
<dbReference type="RefSeq" id="YP_009044439.1">
    <property type="nucleotide sequence ID" value="NC_024382.1"/>
</dbReference>
<keyword evidence="6" id="KW-0862">Zinc</keyword>
<reference evidence="7 8" key="1">
    <citation type="journal article" date="2014" name="Vet. Microbiol.">
        <title>Malignant catarrhal fever in American bison (Bison bison) experimentally infected with alcelaphine herpesvirus 2.</title>
        <authorList>
            <person name="Taus N.S."/>
            <person name="O'Toole D."/>
            <person name="Herndon D.R."/>
            <person name="Cunha C.W."/>
            <person name="Warg J.V."/>
            <person name="Seal B.S."/>
            <person name="Brooking A."/>
            <person name="Li H."/>
        </authorList>
    </citation>
    <scope>NUCLEOTIDE SEQUENCE [LARGE SCALE GENOMIC DNA]</scope>
    <source>
        <strain evidence="7">Topi-AlHV-2</strain>
    </source>
</reference>
<evidence type="ECO:0000313" key="7">
    <source>
        <dbReference type="EMBL" id="AIA62093.1"/>
    </source>
</evidence>
<evidence type="ECO:0000256" key="6">
    <source>
        <dbReference type="ARBA" id="ARBA00022833"/>
    </source>
</evidence>
<accession>A0A068ABS9</accession>
<keyword evidence="5" id="KW-0863">Zinc-finger</keyword>
<dbReference type="InterPro" id="IPR033685">
    <property type="entry name" value="HSV_PRIM"/>
</dbReference>
<keyword evidence="1" id="KW-1048">Host nucleus</keyword>
<evidence type="ECO:0000256" key="4">
    <source>
        <dbReference type="ARBA" id="ARBA00022723"/>
    </source>
</evidence>
<keyword evidence="3" id="KW-0235">DNA replication</keyword>
<evidence type="ECO:0000313" key="8">
    <source>
        <dbReference type="Proteomes" id="UP000168428"/>
    </source>
</evidence>
<organism evidence="7 8">
    <name type="scientific">Alcelaphine gammaherpesvirus 2</name>
    <dbReference type="NCBI Taxonomy" id="138184"/>
    <lineage>
        <taxon>Viruses</taxon>
        <taxon>Duplodnaviria</taxon>
        <taxon>Heunggongvirae</taxon>
        <taxon>Peploviricota</taxon>
        <taxon>Herviviricetes</taxon>
        <taxon>Herpesvirales</taxon>
        <taxon>Orthoherpesviridae</taxon>
        <taxon>Gammaherpesvirinae</taxon>
        <taxon>Macavirus</taxon>
        <taxon>Macavirus alcelaphinegamma2</taxon>
    </lineage>
</organism>
<dbReference type="GO" id="GO:0008270">
    <property type="term" value="F:zinc ion binding"/>
    <property type="evidence" value="ECO:0007669"/>
    <property type="project" value="UniProtKB-KW"/>
</dbReference>
<dbReference type="HAMAP" id="MF_04011">
    <property type="entry name" value="HSV_PRIM"/>
    <property type="match status" value="1"/>
</dbReference>
<proteinExistence type="inferred from homology"/>
<dbReference type="GeneID" id="19735531"/>
<evidence type="ECO:0000256" key="5">
    <source>
        <dbReference type="ARBA" id="ARBA00022771"/>
    </source>
</evidence>
<keyword evidence="8" id="KW-1185">Reference proteome</keyword>
<dbReference type="GO" id="GO:0039686">
    <property type="term" value="P:bidirectional double-stranded viral DNA replication"/>
    <property type="evidence" value="ECO:0007669"/>
    <property type="project" value="InterPro"/>
</dbReference>